<sequence length="100" mass="11099">MEKFEKRGGSASYVILLLTPDDVGQTISEHQAGSTPSLRARQNVVLELGYFIGKIGRENVVVMDADVERPSDLAGLSYVAYPGLNWKDELRKEFKEAGRI</sequence>
<dbReference type="InterPro" id="IPR019302">
    <property type="entry name" value="CAP12/PCTIR_TIR_dom"/>
</dbReference>
<evidence type="ECO:0000259" key="1">
    <source>
        <dbReference type="Pfam" id="PF10137"/>
    </source>
</evidence>
<keyword evidence="3" id="KW-1185">Reference proteome</keyword>
<name>A0ABZ0VEG3_9MICO</name>
<dbReference type="Proteomes" id="UP001324533">
    <property type="component" value="Chromosome"/>
</dbReference>
<evidence type="ECO:0000313" key="2">
    <source>
        <dbReference type="EMBL" id="WQB72008.1"/>
    </source>
</evidence>
<feature type="domain" description="CD-NTase-associated protein 12/Pycsar effector protein TIR" evidence="1">
    <location>
        <begin position="2"/>
        <end position="81"/>
    </location>
</feature>
<dbReference type="Pfam" id="PF10137">
    <property type="entry name" value="CAP12-PCTIR_TIR"/>
    <property type="match status" value="1"/>
</dbReference>
<dbReference type="RefSeq" id="WP_322412119.1">
    <property type="nucleotide sequence ID" value="NZ_CP139779.1"/>
</dbReference>
<proteinExistence type="predicted"/>
<accession>A0ABZ0VEG3</accession>
<dbReference type="EMBL" id="CP139779">
    <property type="protein sequence ID" value="WQB72008.1"/>
    <property type="molecule type" value="Genomic_DNA"/>
</dbReference>
<organism evidence="2 3">
    <name type="scientific">Microbacterium invictum</name>
    <dbReference type="NCBI Taxonomy" id="515415"/>
    <lineage>
        <taxon>Bacteria</taxon>
        <taxon>Bacillati</taxon>
        <taxon>Actinomycetota</taxon>
        <taxon>Actinomycetes</taxon>
        <taxon>Micrococcales</taxon>
        <taxon>Microbacteriaceae</taxon>
        <taxon>Microbacterium</taxon>
    </lineage>
</organism>
<protein>
    <submittedName>
        <fullName evidence="2">Nucleotide-binding protein</fullName>
    </submittedName>
</protein>
<evidence type="ECO:0000313" key="3">
    <source>
        <dbReference type="Proteomes" id="UP001324533"/>
    </source>
</evidence>
<gene>
    <name evidence="2" type="ORF">T9R20_06475</name>
</gene>
<reference evidence="2 3" key="1">
    <citation type="submission" date="2023-06" db="EMBL/GenBank/DDBJ databases">
        <title>Rock-solubilizing bacteria, Microbacterium invictum, promotes re-establishment of vegetation in rocky wasteland by accelerating rock bio-weathering and reshaping soil bacterial community.</title>
        <authorList>
            <person name="Liu C."/>
        </authorList>
    </citation>
    <scope>NUCLEOTIDE SEQUENCE [LARGE SCALE GENOMIC DNA]</scope>
    <source>
        <strain evidence="2 3">X-18</strain>
    </source>
</reference>